<dbReference type="SUPFAM" id="SSF50969">
    <property type="entry name" value="YVTN repeat-like/Quinoprotein amine dehydrogenase"/>
    <property type="match status" value="1"/>
</dbReference>
<evidence type="ECO:0000313" key="7">
    <source>
        <dbReference type="EMBL" id="OHT00029.1"/>
    </source>
</evidence>
<accession>A0A1J4JS12</accession>
<organism evidence="7 8">
    <name type="scientific">Tritrichomonas foetus</name>
    <dbReference type="NCBI Taxonomy" id="1144522"/>
    <lineage>
        <taxon>Eukaryota</taxon>
        <taxon>Metamonada</taxon>
        <taxon>Parabasalia</taxon>
        <taxon>Tritrichomonadida</taxon>
        <taxon>Tritrichomonadidae</taxon>
        <taxon>Tritrichomonas</taxon>
    </lineage>
</organism>
<name>A0A1J4JS12_9EUKA</name>
<feature type="domain" description="Nucleoporin Nup133/Nup155-like C-terminal" evidence="5">
    <location>
        <begin position="515"/>
        <end position="1072"/>
    </location>
</feature>
<evidence type="ECO:0000256" key="3">
    <source>
        <dbReference type="ARBA" id="ARBA00022448"/>
    </source>
</evidence>
<dbReference type="Gene3D" id="1.20.120.1880">
    <property type="entry name" value="Nucleoporin, helical C-terminal domain"/>
    <property type="match status" value="1"/>
</dbReference>
<dbReference type="GeneID" id="94843762"/>
<reference evidence="7" key="1">
    <citation type="submission" date="2016-10" db="EMBL/GenBank/DDBJ databases">
        <authorList>
            <person name="Benchimol M."/>
            <person name="Almeida L.G."/>
            <person name="Vasconcelos A.T."/>
            <person name="Perreira-Neves A."/>
            <person name="Rosa I.A."/>
            <person name="Tasca T."/>
            <person name="Bogo M.R."/>
            <person name="de Souza W."/>
        </authorList>
    </citation>
    <scope>NUCLEOTIDE SEQUENCE [LARGE SCALE GENOMIC DNA]</scope>
    <source>
        <strain evidence="7">K</strain>
    </source>
</reference>
<sequence length="1127" mass="129524">MMASTFDQDNNFIIKNIRKCYEVDEKVSNFFELLPPSDEFVDDRYDQVEITNDVAIITNTKPYPQKVEQIALSANNRVYFGAFIPINHYSCIVDNQLLMWPFEYNDDPKNVTVITEKAELVTAVSCGPKNSNVFVDKVKNVVVVATNRYIAIYPFTTKIVTEDPIKVPISSIITTISISEKGQIFVGSDVGDIFWIEYNISKWIPSKCSVHARNLTSGSLFQYCPKILRFTHSISQISICSLDDDSHFVAVLDSESNIIFYSLKDNKLKELSKYEHKKNDQNIISISSIPISDSTFTRFIAFTEKGDRLFFSWTYNSKEEIEIILRQIRLGPTFFSDKQLIDAKYSLGVSVFLFNKYLVITRTKQSTHIADINPSEEIAIFAIPSDGLIFERGGHIFSNQPFKLFNNEMLWQHLISAAPGYLMTSSGVNVVTFSLPVDRLSRILNESNGNYTDSVVKWMKEYHDESESSACALLLAAKYPPRERNQVLIVLYQFSKLLTKNQEFDPDSVPESCSAFILRAARLLTPIWNSPVFINEKKKIQINRLFNQLPSNFLQNLKTLIELANDYLHIKINTEQKKESIKEASIIQKFILFMKSIISTITFIQILRTLNVNDLTKSMEKVAPEYKERLLNMPFGSDDENIKTQTLFESLREFAAALFKGGSENNMQALQFRLFQECPDFFCEADSKILDAMESTEKADPNTPATQLPILQAACDVFVKHSSRPLKLSDICFYFGRLQFYQGIIDVSLSRAAALDPVQNALQWYKGGCQEDDEEGKEAFDKRYYCYQYIFEISNNPQAFPLILKTSDELFHICFYHYLIEKNDEAILERLFSTTTLYLEAYLKDKAPQYLWMYQARHKKYENAAKLLLNLVKTDKNSILETRIAWLLKVIGFARGSGSSIILHEAQQLHRLAIIQTKYNTLIKDINNIQNNIQNNSTDISGVQLLSYQKLFDKCSAHGFWDLVLQIFACCPIDGLNKKHAISQAWENFLTEQLWSDPLSLAQMKIKNVINGIEKTNEVLDPSILIPVLENFKYNKNGPLQWACDTLKECHISLHDILDGYLRLLNKQELEADKKADFIYITAILTQNNATVHQRKFDDSIEWFIRNAKSQSYYEDAFKLMHSLSLM</sequence>
<evidence type="ECO:0000313" key="8">
    <source>
        <dbReference type="Proteomes" id="UP000179807"/>
    </source>
</evidence>
<dbReference type="GO" id="GO:0036228">
    <property type="term" value="P:protein localization to nuclear inner membrane"/>
    <property type="evidence" value="ECO:0007669"/>
    <property type="project" value="TreeGrafter"/>
</dbReference>
<dbReference type="Gene3D" id="1.25.40.440">
    <property type="entry name" value="Nucleoporin, helical domain, central subdomain"/>
    <property type="match status" value="1"/>
</dbReference>
<proteinExistence type="inferred from homology"/>
<dbReference type="OrthoDB" id="338970at2759"/>
<dbReference type="InterPro" id="IPR042538">
    <property type="entry name" value="Nucleoporin_Nup155_C_3"/>
</dbReference>
<gene>
    <name evidence="7" type="ORF">TRFO_33414</name>
</gene>
<dbReference type="GO" id="GO:0044611">
    <property type="term" value="C:nuclear pore inner ring"/>
    <property type="evidence" value="ECO:0007669"/>
    <property type="project" value="TreeGrafter"/>
</dbReference>
<evidence type="ECO:0000256" key="1">
    <source>
        <dbReference type="ARBA" id="ARBA00004123"/>
    </source>
</evidence>
<comment type="subcellular location">
    <subcellularLocation>
        <location evidence="1">Nucleus</location>
    </subcellularLocation>
</comment>
<dbReference type="RefSeq" id="XP_068353165.1">
    <property type="nucleotide sequence ID" value="XM_068509058.1"/>
</dbReference>
<comment type="caution">
    <text evidence="7">The sequence shown here is derived from an EMBL/GenBank/DDBJ whole genome shotgun (WGS) entry which is preliminary data.</text>
</comment>
<dbReference type="GO" id="GO:0017056">
    <property type="term" value="F:structural constituent of nuclear pore"/>
    <property type="evidence" value="ECO:0007669"/>
    <property type="project" value="InterPro"/>
</dbReference>
<dbReference type="AlphaFoldDB" id="A0A1J4JS12"/>
<dbReference type="Pfam" id="PF08801">
    <property type="entry name" value="Nucleoporin_N"/>
    <property type="match status" value="1"/>
</dbReference>
<evidence type="ECO:0000259" key="5">
    <source>
        <dbReference type="Pfam" id="PF03177"/>
    </source>
</evidence>
<dbReference type="Gene3D" id="1.20.58.1780">
    <property type="match status" value="1"/>
</dbReference>
<dbReference type="GO" id="GO:0006405">
    <property type="term" value="P:RNA export from nucleus"/>
    <property type="evidence" value="ECO:0007669"/>
    <property type="project" value="TreeGrafter"/>
</dbReference>
<dbReference type="Gene3D" id="1.25.40.450">
    <property type="entry name" value="Nucleoporin, helical domain, N-terminal subdomain"/>
    <property type="match status" value="1"/>
</dbReference>
<dbReference type="EMBL" id="MLAK01000975">
    <property type="protein sequence ID" value="OHT00029.1"/>
    <property type="molecule type" value="Genomic_DNA"/>
</dbReference>
<evidence type="ECO:0008006" key="9">
    <source>
        <dbReference type="Google" id="ProtNLM"/>
    </source>
</evidence>
<dbReference type="VEuPathDB" id="TrichDB:TRFO_33414"/>
<protein>
    <recommendedName>
        <fullName evidence="9">Nucleoporin Nup133/Nup155-like N-terminal domain-containing protein</fullName>
    </recommendedName>
</protein>
<dbReference type="Pfam" id="PF03177">
    <property type="entry name" value="Nucleoporin_C"/>
    <property type="match status" value="1"/>
</dbReference>
<feature type="domain" description="Nucleoporin Nup133/Nup155-like N-terminal" evidence="6">
    <location>
        <begin position="52"/>
        <end position="372"/>
    </location>
</feature>
<dbReference type="InterPro" id="IPR042537">
    <property type="entry name" value="Nucleoporin_Nup155_C_2"/>
</dbReference>
<keyword evidence="8" id="KW-1185">Reference proteome</keyword>
<keyword evidence="4" id="KW-0539">Nucleus</keyword>
<dbReference type="InterPro" id="IPR042533">
    <property type="entry name" value="Nucleoporin_Nup155_C_1"/>
</dbReference>
<dbReference type="InterPro" id="IPR011044">
    <property type="entry name" value="Quino_amine_DH_bsu"/>
</dbReference>
<dbReference type="InterPro" id="IPR014908">
    <property type="entry name" value="Nucleoporin_Nup133/Nup155_N"/>
</dbReference>
<dbReference type="GO" id="GO:0006606">
    <property type="term" value="P:protein import into nucleus"/>
    <property type="evidence" value="ECO:0007669"/>
    <property type="project" value="TreeGrafter"/>
</dbReference>
<evidence type="ECO:0000256" key="2">
    <source>
        <dbReference type="ARBA" id="ARBA00007373"/>
    </source>
</evidence>
<dbReference type="PANTHER" id="PTHR10350">
    <property type="entry name" value="NUCLEAR PORE COMPLEX PROTEIN NUP155"/>
    <property type="match status" value="1"/>
</dbReference>
<dbReference type="GO" id="GO:0000972">
    <property type="term" value="P:transcription-dependent tethering of RNA polymerase II gene DNA at nuclear periphery"/>
    <property type="evidence" value="ECO:0007669"/>
    <property type="project" value="TreeGrafter"/>
</dbReference>
<keyword evidence="3" id="KW-0813">Transport</keyword>
<dbReference type="InterPro" id="IPR007187">
    <property type="entry name" value="Nucleoporin_Nup133/Nup155_C"/>
</dbReference>
<dbReference type="InterPro" id="IPR004870">
    <property type="entry name" value="Nucleoporin_Nup155"/>
</dbReference>
<evidence type="ECO:0000259" key="6">
    <source>
        <dbReference type="Pfam" id="PF08801"/>
    </source>
</evidence>
<dbReference type="PANTHER" id="PTHR10350:SF6">
    <property type="entry name" value="NUCLEAR PORE COMPLEX PROTEIN NUP155"/>
    <property type="match status" value="1"/>
</dbReference>
<comment type="similarity">
    <text evidence="2">Belongs to the non-repetitive/WGA-negative nucleoporin family.</text>
</comment>
<dbReference type="Proteomes" id="UP000179807">
    <property type="component" value="Unassembled WGS sequence"/>
</dbReference>
<evidence type="ECO:0000256" key="4">
    <source>
        <dbReference type="ARBA" id="ARBA00023242"/>
    </source>
</evidence>